<evidence type="ECO:0000313" key="11">
    <source>
        <dbReference type="EMBL" id="RNA23013.1"/>
    </source>
</evidence>
<dbReference type="PROSITE" id="PS00028">
    <property type="entry name" value="ZINC_FINGER_C2H2_1"/>
    <property type="match status" value="3"/>
</dbReference>
<dbReference type="Proteomes" id="UP000276133">
    <property type="component" value="Unassembled WGS sequence"/>
</dbReference>
<dbReference type="SUPFAM" id="SSF57667">
    <property type="entry name" value="beta-beta-alpha zinc fingers"/>
    <property type="match status" value="2"/>
</dbReference>
<sequence length="495" mass="56418">MEEFNTDFLSFIENEENNTNSLSPIYSPICAQPKQNRQEENPFLELKRKRNSDSLESLDDLEKSSQFSNADRNFSDAGINFQLIAKNDKKLVKLNFANDSVNIKDSIDRIKSIFTPAGQAPKNNFQNKLFRLEDIDDLPSESDVSSGVVIFPPIQNPMHNLDSSQCNDGSKIFHDESSYNFHQENSDANEMDSILNEISEHIQNEEEKIQSSKSRKKIFICTECGNQFYSQNDLNKHMLHVHENTKPYKCSQCPMTFLELSTKNRHEKEHLGLKPFRCYICAFEFSRASNLRTHLLKVHPNDIGTLVNITKSDDNKLKFEFNLDAIKNSRQQTQLSKSSKSPFKSGDPKNILNTVIYIKDPNNKNSDIQHMVVYVDGKPIFVQNPKIKNTDIGDGNDAQVPKTSNSRLSRNKSQQSVNKPVTKIPYLLAAAAAAAASNHQKQQPVEHLSNHLGQEPQNSRSLSQSQVSKHDQEYLQLVSMFKQKNEKLHNPLKGF</sequence>
<keyword evidence="5" id="KW-0862">Zinc</keyword>
<evidence type="ECO:0000313" key="12">
    <source>
        <dbReference type="Proteomes" id="UP000276133"/>
    </source>
</evidence>
<feature type="compositionally biased region" description="Polar residues" evidence="9">
    <location>
        <begin position="451"/>
        <end position="467"/>
    </location>
</feature>
<evidence type="ECO:0000256" key="7">
    <source>
        <dbReference type="PROSITE-ProRule" id="PRU00042"/>
    </source>
</evidence>
<comment type="caution">
    <text evidence="11">The sequence shown here is derived from an EMBL/GenBank/DDBJ whole genome shotgun (WGS) entry which is preliminary data.</text>
</comment>
<keyword evidence="3" id="KW-0677">Repeat</keyword>
<dbReference type="Pfam" id="PF00096">
    <property type="entry name" value="zf-C2H2"/>
    <property type="match status" value="1"/>
</dbReference>
<dbReference type="PANTHER" id="PTHR24376:SF235">
    <property type="entry name" value="C2H2-TYPE DOMAIN-CONTAINING PROTEIN"/>
    <property type="match status" value="1"/>
</dbReference>
<dbReference type="Pfam" id="PF13912">
    <property type="entry name" value="zf-C2H2_6"/>
    <property type="match status" value="1"/>
</dbReference>
<evidence type="ECO:0000256" key="5">
    <source>
        <dbReference type="ARBA" id="ARBA00022833"/>
    </source>
</evidence>
<name>A0A3M7RHG8_BRAPC</name>
<feature type="domain" description="C2H2-type" evidence="10">
    <location>
        <begin position="276"/>
        <end position="304"/>
    </location>
</feature>
<evidence type="ECO:0000256" key="9">
    <source>
        <dbReference type="SAM" id="MobiDB-lite"/>
    </source>
</evidence>
<evidence type="ECO:0000256" key="2">
    <source>
        <dbReference type="ARBA" id="ARBA00022723"/>
    </source>
</evidence>
<feature type="compositionally biased region" description="Polar residues" evidence="9">
    <location>
        <begin position="401"/>
        <end position="419"/>
    </location>
</feature>
<gene>
    <name evidence="11" type="ORF">BpHYR1_014663</name>
</gene>
<feature type="domain" description="C2H2-type" evidence="10">
    <location>
        <begin position="248"/>
        <end position="275"/>
    </location>
</feature>
<keyword evidence="8" id="KW-0175">Coiled coil</keyword>
<reference evidence="11 12" key="1">
    <citation type="journal article" date="2018" name="Sci. Rep.">
        <title>Genomic signatures of local adaptation to the degree of environmental predictability in rotifers.</title>
        <authorList>
            <person name="Franch-Gras L."/>
            <person name="Hahn C."/>
            <person name="Garcia-Roger E.M."/>
            <person name="Carmona M.J."/>
            <person name="Serra M."/>
            <person name="Gomez A."/>
        </authorList>
    </citation>
    <scope>NUCLEOTIDE SEQUENCE [LARGE SCALE GENOMIC DNA]</scope>
    <source>
        <strain evidence="11">HYR1</strain>
    </source>
</reference>
<keyword evidence="6" id="KW-0539">Nucleus</keyword>
<dbReference type="GO" id="GO:0005634">
    <property type="term" value="C:nucleus"/>
    <property type="evidence" value="ECO:0007669"/>
    <property type="project" value="UniProtKB-SubCell"/>
</dbReference>
<comment type="subcellular location">
    <subcellularLocation>
        <location evidence="1">Nucleus</location>
    </subcellularLocation>
</comment>
<dbReference type="AlphaFoldDB" id="A0A3M7RHG8"/>
<evidence type="ECO:0000256" key="8">
    <source>
        <dbReference type="SAM" id="Coils"/>
    </source>
</evidence>
<dbReference type="STRING" id="10195.A0A3M7RHG8"/>
<keyword evidence="4 7" id="KW-0863">Zinc-finger</keyword>
<feature type="coiled-coil region" evidence="8">
    <location>
        <begin position="188"/>
        <end position="215"/>
    </location>
</feature>
<evidence type="ECO:0000259" key="10">
    <source>
        <dbReference type="PROSITE" id="PS50157"/>
    </source>
</evidence>
<feature type="region of interest" description="Disordered" evidence="9">
    <location>
        <begin position="386"/>
        <end position="419"/>
    </location>
</feature>
<protein>
    <submittedName>
        <fullName evidence="11">Zinc finger protein 658-like</fullName>
    </submittedName>
</protein>
<dbReference type="InterPro" id="IPR036236">
    <property type="entry name" value="Znf_C2H2_sf"/>
</dbReference>
<keyword evidence="2" id="KW-0479">Metal-binding</keyword>
<dbReference type="PANTHER" id="PTHR24376">
    <property type="entry name" value="ZINC FINGER PROTEIN"/>
    <property type="match status" value="1"/>
</dbReference>
<dbReference type="OrthoDB" id="40579at2759"/>
<evidence type="ECO:0000256" key="6">
    <source>
        <dbReference type="ARBA" id="ARBA00023242"/>
    </source>
</evidence>
<evidence type="ECO:0000256" key="3">
    <source>
        <dbReference type="ARBA" id="ARBA00022737"/>
    </source>
</evidence>
<dbReference type="Gene3D" id="3.30.160.60">
    <property type="entry name" value="Classic Zinc Finger"/>
    <property type="match status" value="3"/>
</dbReference>
<evidence type="ECO:0000256" key="1">
    <source>
        <dbReference type="ARBA" id="ARBA00004123"/>
    </source>
</evidence>
<dbReference type="InterPro" id="IPR013087">
    <property type="entry name" value="Znf_C2H2_type"/>
</dbReference>
<dbReference type="GO" id="GO:0008270">
    <property type="term" value="F:zinc ion binding"/>
    <property type="evidence" value="ECO:0007669"/>
    <property type="project" value="UniProtKB-KW"/>
</dbReference>
<dbReference type="SMART" id="SM00355">
    <property type="entry name" value="ZnF_C2H2"/>
    <property type="match status" value="3"/>
</dbReference>
<proteinExistence type="predicted"/>
<keyword evidence="12" id="KW-1185">Reference proteome</keyword>
<organism evidence="11 12">
    <name type="scientific">Brachionus plicatilis</name>
    <name type="common">Marine rotifer</name>
    <name type="synonym">Brachionus muelleri</name>
    <dbReference type="NCBI Taxonomy" id="10195"/>
    <lineage>
        <taxon>Eukaryota</taxon>
        <taxon>Metazoa</taxon>
        <taxon>Spiralia</taxon>
        <taxon>Gnathifera</taxon>
        <taxon>Rotifera</taxon>
        <taxon>Eurotatoria</taxon>
        <taxon>Monogononta</taxon>
        <taxon>Pseudotrocha</taxon>
        <taxon>Ploima</taxon>
        <taxon>Brachionidae</taxon>
        <taxon>Brachionus</taxon>
    </lineage>
</organism>
<dbReference type="EMBL" id="REGN01003358">
    <property type="protein sequence ID" value="RNA23013.1"/>
    <property type="molecule type" value="Genomic_DNA"/>
</dbReference>
<evidence type="ECO:0000256" key="4">
    <source>
        <dbReference type="ARBA" id="ARBA00022771"/>
    </source>
</evidence>
<feature type="domain" description="C2H2-type" evidence="10">
    <location>
        <begin position="219"/>
        <end position="247"/>
    </location>
</feature>
<feature type="region of interest" description="Disordered" evidence="9">
    <location>
        <begin position="435"/>
        <end position="469"/>
    </location>
</feature>
<dbReference type="PROSITE" id="PS50157">
    <property type="entry name" value="ZINC_FINGER_C2H2_2"/>
    <property type="match status" value="3"/>
</dbReference>
<accession>A0A3M7RHG8</accession>